<dbReference type="AlphaFoldDB" id="A0A7H0H2N9"/>
<evidence type="ECO:0000313" key="3">
    <source>
        <dbReference type="Proteomes" id="UP000516117"/>
    </source>
</evidence>
<feature type="region of interest" description="Disordered" evidence="1">
    <location>
        <begin position="29"/>
        <end position="92"/>
    </location>
</feature>
<dbReference type="EMBL" id="CP060789">
    <property type="protein sequence ID" value="QNP54805.1"/>
    <property type="molecule type" value="Genomic_DNA"/>
</dbReference>
<dbReference type="Proteomes" id="UP000516117">
    <property type="component" value="Chromosome"/>
</dbReference>
<keyword evidence="3" id="KW-1185">Reference proteome</keyword>
<dbReference type="KEGG" id="tdf:H9L22_10880"/>
<sequence length="230" mass="24423">MLLIIGYLAWQMTSAATDSAVPAAASTLELLPAPSEPTPAEPAEEPSPESAEPSESTPGPTASEPAPSTPTEEPFSGADDEALPGDAGGDAYSSEEAALEQLAGYARGYDAIIPKNSQWVVQLSSKYVGVSDPLLTAANGTHTFYATDIVAEFEQIAQSVTSVQVVLLDSRTYGKQQLIDGKNLWVTFGLSDYFTSEDDVLSWCAGEFPYLEGRERLNVCMPTRLKPPNG</sequence>
<reference evidence="2 3" key="1">
    <citation type="submission" date="2020-08" db="EMBL/GenBank/DDBJ databases">
        <title>Genome sequence of Tessaracoccus defluvii JCM 17540T.</title>
        <authorList>
            <person name="Hyun D.-W."/>
            <person name="Bae J.-W."/>
        </authorList>
    </citation>
    <scope>NUCLEOTIDE SEQUENCE [LARGE SCALE GENOMIC DNA]</scope>
    <source>
        <strain evidence="2 3">JCM 17540</strain>
    </source>
</reference>
<evidence type="ECO:0000256" key="1">
    <source>
        <dbReference type="SAM" id="MobiDB-lite"/>
    </source>
</evidence>
<dbReference type="RefSeq" id="WP_187719941.1">
    <property type="nucleotide sequence ID" value="NZ_BAABBL010000018.1"/>
</dbReference>
<evidence type="ECO:0000313" key="2">
    <source>
        <dbReference type="EMBL" id="QNP54805.1"/>
    </source>
</evidence>
<proteinExistence type="predicted"/>
<organism evidence="2 3">
    <name type="scientific">Tessaracoccus defluvii</name>
    <dbReference type="NCBI Taxonomy" id="1285901"/>
    <lineage>
        <taxon>Bacteria</taxon>
        <taxon>Bacillati</taxon>
        <taxon>Actinomycetota</taxon>
        <taxon>Actinomycetes</taxon>
        <taxon>Propionibacteriales</taxon>
        <taxon>Propionibacteriaceae</taxon>
        <taxon>Tessaracoccus</taxon>
    </lineage>
</organism>
<accession>A0A7H0H2N9</accession>
<protein>
    <submittedName>
        <fullName evidence="2">Uncharacterized protein</fullName>
    </submittedName>
</protein>
<name>A0A7H0H2N9_9ACTN</name>
<feature type="compositionally biased region" description="Low complexity" evidence="1">
    <location>
        <begin position="48"/>
        <end position="74"/>
    </location>
</feature>
<gene>
    <name evidence="2" type="ORF">H9L22_10880</name>
</gene>